<name>A0ABW5WX42_9STAP</name>
<dbReference type="RefSeq" id="WP_377772502.1">
    <property type="nucleotide sequence ID" value="NZ_JBHUOQ010000001.1"/>
</dbReference>
<dbReference type="Pfam" id="PF09709">
    <property type="entry name" value="Cas_Csd1"/>
    <property type="match status" value="1"/>
</dbReference>
<evidence type="ECO:0000313" key="2">
    <source>
        <dbReference type="Proteomes" id="UP001597519"/>
    </source>
</evidence>
<dbReference type="InterPro" id="IPR010144">
    <property type="entry name" value="CRISPR-assoc_prot_Csd1-typ"/>
</dbReference>
<evidence type="ECO:0000313" key="1">
    <source>
        <dbReference type="EMBL" id="MFD2829994.1"/>
    </source>
</evidence>
<gene>
    <name evidence="1" type="primary">cas8c</name>
    <name evidence="1" type="ORF">ACFSX4_05885</name>
</gene>
<protein>
    <submittedName>
        <fullName evidence="1">Type I-C CRISPR-associated protein Cas8c/Csd1</fullName>
    </submittedName>
</protein>
<comment type="caution">
    <text evidence="1">The sequence shown here is derived from an EMBL/GenBank/DDBJ whole genome shotgun (WGS) entry which is preliminary data.</text>
</comment>
<accession>A0ABW5WX42</accession>
<proteinExistence type="predicted"/>
<dbReference type="Proteomes" id="UP001597519">
    <property type="component" value="Unassembled WGS sequence"/>
</dbReference>
<sequence length="631" mass="73443">MSLTTALLSAYEQAEKAGLVDNHNGDNTVLLPVYHNNLKSSGNNVIQVTLKKDGSFLKAEYMDKDEMIIFPVTEKSLTRSGQNPPPHPLVDKLQYVVPTGDQKNVSYSEVFNHWLDNSNHEEAIEFLKVIKKFLNNENMFTEIVEAVYRGEQYTLKDFTVAYKDDKEKEKTDDLSNVFITFIVEAFNGPINVSVTNNSDLHQDYIEYIEYRNRPNGTCYFTGKEDYIIKNHRGLMGNAKLISVSNNRETYYGRFKEGTDILQVGYRTSEKIHLMLKYLLENKNSHKWLGDQQYLVNWFSTDIPNESKVDVTNSSILSFGSEDDSEVDEGYRPVDERGGRIGDAFIKGNKKLSPDDSYYVAVIDKASNGRISIKYFRELPVSQLFTNLQKWQHDNEWWKYNYILKKTDLSTPEVYNMIVAVHGIERNDNWVLDNGQFKKLQYRKLVTSIIEGLQTPSDYVMRADLNVRNRLSYDVKWNNLMFVSMAILNKQKEGEFTKMINKNNLDRSYLYGRLLAVYERLEASTFDSSDKRLTNAEKFWTSYTNNPATMMQQLEGKVKSYEKKLKNSADKRGVFYKLDRERQEIIKNIHDNTEETHLNSALSYQFIFGYYAEMDFIFSKKEKDSEEEQVND</sequence>
<reference evidence="2" key="1">
    <citation type="journal article" date="2019" name="Int. J. Syst. Evol. Microbiol.">
        <title>The Global Catalogue of Microorganisms (GCM) 10K type strain sequencing project: providing services to taxonomists for standard genome sequencing and annotation.</title>
        <authorList>
            <consortium name="The Broad Institute Genomics Platform"/>
            <consortium name="The Broad Institute Genome Sequencing Center for Infectious Disease"/>
            <person name="Wu L."/>
            <person name="Ma J."/>
        </authorList>
    </citation>
    <scope>NUCLEOTIDE SEQUENCE [LARGE SCALE GENOMIC DNA]</scope>
    <source>
        <strain evidence="2">KCTC 33575</strain>
    </source>
</reference>
<dbReference type="NCBIfam" id="TIGR01863">
    <property type="entry name" value="cas_Csd1"/>
    <property type="match status" value="1"/>
</dbReference>
<keyword evidence="2" id="KW-1185">Reference proteome</keyword>
<dbReference type="EMBL" id="JBHUOQ010000001">
    <property type="protein sequence ID" value="MFD2829994.1"/>
    <property type="molecule type" value="Genomic_DNA"/>
</dbReference>
<organism evidence="1 2">
    <name type="scientific">Corticicoccus populi</name>
    <dbReference type="NCBI Taxonomy" id="1812821"/>
    <lineage>
        <taxon>Bacteria</taxon>
        <taxon>Bacillati</taxon>
        <taxon>Bacillota</taxon>
        <taxon>Bacilli</taxon>
        <taxon>Bacillales</taxon>
        <taxon>Staphylococcaceae</taxon>
        <taxon>Corticicoccus</taxon>
    </lineage>
</organism>